<feature type="non-terminal residue" evidence="2">
    <location>
        <position position="1"/>
    </location>
</feature>
<dbReference type="Gramene" id="TVU15546">
    <property type="protein sequence ID" value="TVU15546"/>
    <property type="gene ID" value="EJB05_39071"/>
</dbReference>
<organism evidence="2 3">
    <name type="scientific">Eragrostis curvula</name>
    <name type="common">weeping love grass</name>
    <dbReference type="NCBI Taxonomy" id="38414"/>
    <lineage>
        <taxon>Eukaryota</taxon>
        <taxon>Viridiplantae</taxon>
        <taxon>Streptophyta</taxon>
        <taxon>Embryophyta</taxon>
        <taxon>Tracheophyta</taxon>
        <taxon>Spermatophyta</taxon>
        <taxon>Magnoliopsida</taxon>
        <taxon>Liliopsida</taxon>
        <taxon>Poales</taxon>
        <taxon>Poaceae</taxon>
        <taxon>PACMAD clade</taxon>
        <taxon>Chloridoideae</taxon>
        <taxon>Eragrostideae</taxon>
        <taxon>Eragrostidinae</taxon>
        <taxon>Eragrostis</taxon>
    </lineage>
</organism>
<evidence type="ECO:0000313" key="3">
    <source>
        <dbReference type="Proteomes" id="UP000324897"/>
    </source>
</evidence>
<evidence type="ECO:0000313" key="2">
    <source>
        <dbReference type="EMBL" id="TVU15546.1"/>
    </source>
</evidence>
<dbReference type="AlphaFoldDB" id="A0A5J9TW01"/>
<sequence length="135" mass="14849">MGPPSAVTSNRRIRSPRVNGGNWPAPSMTQLHNASRRQNPSLDTMACSGHRILLRNHQCHRLSSAFSTAVAEKLVDVHKLLPPPPRHPLCCPHCHPQLRRALEADPARGMGGNKGKSCRFNPCFIPAQAKPNNPF</sequence>
<feature type="compositionally biased region" description="Polar residues" evidence="1">
    <location>
        <begin position="1"/>
        <end position="10"/>
    </location>
</feature>
<comment type="caution">
    <text evidence="2">The sequence shown here is derived from an EMBL/GenBank/DDBJ whole genome shotgun (WGS) entry which is preliminary data.</text>
</comment>
<dbReference type="Proteomes" id="UP000324897">
    <property type="component" value="Unassembled WGS sequence"/>
</dbReference>
<accession>A0A5J9TW01</accession>
<proteinExistence type="predicted"/>
<gene>
    <name evidence="2" type="ORF">EJB05_39071</name>
</gene>
<keyword evidence="3" id="KW-1185">Reference proteome</keyword>
<evidence type="ECO:0000256" key="1">
    <source>
        <dbReference type="SAM" id="MobiDB-lite"/>
    </source>
</evidence>
<dbReference type="EMBL" id="RWGY01000031">
    <property type="protein sequence ID" value="TVU15546.1"/>
    <property type="molecule type" value="Genomic_DNA"/>
</dbReference>
<reference evidence="2 3" key="1">
    <citation type="journal article" date="2019" name="Sci. Rep.">
        <title>A high-quality genome of Eragrostis curvula grass provides insights into Poaceae evolution and supports new strategies to enhance forage quality.</title>
        <authorList>
            <person name="Carballo J."/>
            <person name="Santos B.A.C.M."/>
            <person name="Zappacosta D."/>
            <person name="Garbus I."/>
            <person name="Selva J.P."/>
            <person name="Gallo C.A."/>
            <person name="Diaz A."/>
            <person name="Albertini E."/>
            <person name="Caccamo M."/>
            <person name="Echenique V."/>
        </authorList>
    </citation>
    <scope>NUCLEOTIDE SEQUENCE [LARGE SCALE GENOMIC DNA]</scope>
    <source>
        <strain evidence="3">cv. Victoria</strain>
        <tissue evidence="2">Leaf</tissue>
    </source>
</reference>
<name>A0A5J9TW01_9POAL</name>
<protein>
    <submittedName>
        <fullName evidence="2">Uncharacterized protein</fullName>
    </submittedName>
</protein>
<feature type="region of interest" description="Disordered" evidence="1">
    <location>
        <begin position="1"/>
        <end position="27"/>
    </location>
</feature>